<comment type="caution">
    <text evidence="1">The sequence shown here is derived from an EMBL/GenBank/DDBJ whole genome shotgun (WGS) entry which is preliminary data.</text>
</comment>
<sequence length="100" mass="11252">MNAKKGDWVRIHKVILTADERAPQVPDDTKEVPLEMWDKGFLLNDFATIGDEVEVETIIGRKLSGKMIEINPQFDHGWGSCVPEILHIGRQVKSILEGAE</sequence>
<name>A0A841RJG2_9SPIO</name>
<accession>A0A841RJG2</accession>
<reference evidence="1 2" key="1">
    <citation type="submission" date="2020-08" db="EMBL/GenBank/DDBJ databases">
        <title>Genomic Encyclopedia of Type Strains, Phase IV (KMG-IV): sequencing the most valuable type-strain genomes for metagenomic binning, comparative biology and taxonomic classification.</title>
        <authorList>
            <person name="Goeker M."/>
        </authorList>
    </citation>
    <scope>NUCLEOTIDE SEQUENCE [LARGE SCALE GENOMIC DNA]</scope>
    <source>
        <strain evidence="1 2">DSM 2461</strain>
    </source>
</reference>
<dbReference type="Pfam" id="PF22010">
    <property type="entry name" value="OrtA"/>
    <property type="match status" value="1"/>
</dbReference>
<keyword evidence="2" id="KW-1185">Reference proteome</keyword>
<dbReference type="InterPro" id="IPR047755">
    <property type="entry name" value="OrtA"/>
</dbReference>
<protein>
    <recommendedName>
        <fullName evidence="3">2-amino-4-ketopentanoate thiolase</fullName>
    </recommendedName>
</protein>
<proteinExistence type="predicted"/>
<dbReference type="EMBL" id="JACHGJ010000012">
    <property type="protein sequence ID" value="MBB6482432.1"/>
    <property type="molecule type" value="Genomic_DNA"/>
</dbReference>
<organism evidence="1 2">
    <name type="scientific">Spirochaeta isovalerica</name>
    <dbReference type="NCBI Taxonomy" id="150"/>
    <lineage>
        <taxon>Bacteria</taxon>
        <taxon>Pseudomonadati</taxon>
        <taxon>Spirochaetota</taxon>
        <taxon>Spirochaetia</taxon>
        <taxon>Spirochaetales</taxon>
        <taxon>Spirochaetaceae</taxon>
        <taxon>Spirochaeta</taxon>
    </lineage>
</organism>
<evidence type="ECO:0000313" key="1">
    <source>
        <dbReference type="EMBL" id="MBB6482432.1"/>
    </source>
</evidence>
<evidence type="ECO:0008006" key="3">
    <source>
        <dbReference type="Google" id="ProtNLM"/>
    </source>
</evidence>
<evidence type="ECO:0000313" key="2">
    <source>
        <dbReference type="Proteomes" id="UP000587760"/>
    </source>
</evidence>
<dbReference type="NCBIfam" id="NF040739">
    <property type="entry name" value="ornith_OrtA"/>
    <property type="match status" value="1"/>
</dbReference>
<dbReference type="Proteomes" id="UP000587760">
    <property type="component" value="Unassembled WGS sequence"/>
</dbReference>
<gene>
    <name evidence="1" type="ORF">HNR50_004131</name>
</gene>
<dbReference type="RefSeq" id="WP_184748670.1">
    <property type="nucleotide sequence ID" value="NZ_JACHGJ010000012.1"/>
</dbReference>
<dbReference type="AlphaFoldDB" id="A0A841RJG2"/>